<keyword evidence="6 7" id="KW-0472">Membrane</keyword>
<evidence type="ECO:0000256" key="2">
    <source>
        <dbReference type="ARBA" id="ARBA00022448"/>
    </source>
</evidence>
<dbReference type="SUPFAM" id="SSF161098">
    <property type="entry name" value="MetI-like"/>
    <property type="match status" value="1"/>
</dbReference>
<dbReference type="Gene3D" id="1.10.3720.10">
    <property type="entry name" value="MetI-like"/>
    <property type="match status" value="1"/>
</dbReference>
<reference evidence="9" key="1">
    <citation type="submission" date="2009-07" db="EMBL/GenBank/DDBJ databases">
        <authorList>
            <person name="Weinstock G."/>
            <person name="Sodergren E."/>
            <person name="Clifton S."/>
            <person name="Fulton L."/>
            <person name="Fulton B."/>
            <person name="Courtney L."/>
            <person name="Fronick C."/>
            <person name="Harrison M."/>
            <person name="Strong C."/>
            <person name="Farmer C."/>
            <person name="Delahaunty K."/>
            <person name="Markovic C."/>
            <person name="Hall O."/>
            <person name="Minx P."/>
            <person name="Tomlinson C."/>
            <person name="Mitreva M."/>
            <person name="Nelson J."/>
            <person name="Hou S."/>
            <person name="Wollam A."/>
            <person name="Pepin K.H."/>
            <person name="Johnson M."/>
            <person name="Bhonagiri V."/>
            <person name="Nash W.E."/>
            <person name="Warren W."/>
            <person name="Chinwalla A."/>
            <person name="Mardis E.R."/>
            <person name="Wilson R.K."/>
        </authorList>
    </citation>
    <scope>NUCLEOTIDE SEQUENCE [LARGE SCALE GENOMIC DNA]</scope>
    <source>
        <strain evidence="9">DSM 14469</strain>
    </source>
</reference>
<dbReference type="AlphaFoldDB" id="C6LB15"/>
<evidence type="ECO:0000256" key="5">
    <source>
        <dbReference type="ARBA" id="ARBA00022989"/>
    </source>
</evidence>
<dbReference type="eggNOG" id="COG0601">
    <property type="taxonomic scope" value="Bacteria"/>
</dbReference>
<name>C6LB15_9FIRM</name>
<evidence type="ECO:0000256" key="1">
    <source>
        <dbReference type="ARBA" id="ARBA00004651"/>
    </source>
</evidence>
<dbReference type="GO" id="GO:0055085">
    <property type="term" value="P:transmembrane transport"/>
    <property type="evidence" value="ECO:0007669"/>
    <property type="project" value="InterPro"/>
</dbReference>
<comment type="caution">
    <text evidence="9">The sequence shown here is derived from an EMBL/GenBank/DDBJ whole genome shotgun (WGS) entry which is preliminary data.</text>
</comment>
<feature type="transmembrane region" description="Helical" evidence="7">
    <location>
        <begin position="248"/>
        <end position="270"/>
    </location>
</feature>
<dbReference type="GO" id="GO:0005886">
    <property type="term" value="C:plasma membrane"/>
    <property type="evidence" value="ECO:0007669"/>
    <property type="project" value="UniProtKB-SubCell"/>
</dbReference>
<dbReference type="InterPro" id="IPR000515">
    <property type="entry name" value="MetI-like"/>
</dbReference>
<feature type="transmembrane region" description="Helical" evidence="7">
    <location>
        <begin position="177"/>
        <end position="198"/>
    </location>
</feature>
<dbReference type="Proteomes" id="UP000005561">
    <property type="component" value="Unassembled WGS sequence"/>
</dbReference>
<feature type="transmembrane region" description="Helical" evidence="7">
    <location>
        <begin position="12"/>
        <end position="31"/>
    </location>
</feature>
<evidence type="ECO:0000256" key="7">
    <source>
        <dbReference type="RuleBase" id="RU363032"/>
    </source>
</evidence>
<keyword evidence="3" id="KW-1003">Cell membrane</keyword>
<keyword evidence="5 7" id="KW-1133">Transmembrane helix</keyword>
<keyword evidence="10" id="KW-1185">Reference proteome</keyword>
<organism evidence="9 10">
    <name type="scientific">Marvinbryantia formatexigens DSM 14469</name>
    <dbReference type="NCBI Taxonomy" id="478749"/>
    <lineage>
        <taxon>Bacteria</taxon>
        <taxon>Bacillati</taxon>
        <taxon>Bacillota</taxon>
        <taxon>Clostridia</taxon>
        <taxon>Lachnospirales</taxon>
        <taxon>Lachnospiraceae</taxon>
        <taxon>Marvinbryantia</taxon>
    </lineage>
</organism>
<feature type="transmembrane region" description="Helical" evidence="7">
    <location>
        <begin position="141"/>
        <end position="162"/>
    </location>
</feature>
<evidence type="ECO:0000256" key="6">
    <source>
        <dbReference type="ARBA" id="ARBA00023136"/>
    </source>
</evidence>
<dbReference type="InterPro" id="IPR045621">
    <property type="entry name" value="BPD_transp_1_N"/>
</dbReference>
<accession>C6LB15</accession>
<keyword evidence="2 7" id="KW-0813">Transport</keyword>
<dbReference type="EMBL" id="ACCL02000003">
    <property type="protein sequence ID" value="EET62146.1"/>
    <property type="molecule type" value="Genomic_DNA"/>
</dbReference>
<evidence type="ECO:0000259" key="8">
    <source>
        <dbReference type="PROSITE" id="PS50928"/>
    </source>
</evidence>
<dbReference type="Pfam" id="PF00528">
    <property type="entry name" value="BPD_transp_1"/>
    <property type="match status" value="1"/>
</dbReference>
<dbReference type="PROSITE" id="PS50928">
    <property type="entry name" value="ABC_TM1"/>
    <property type="match status" value="1"/>
</dbReference>
<comment type="subcellular location">
    <subcellularLocation>
        <location evidence="1 7">Cell membrane</location>
        <topology evidence="1 7">Multi-pass membrane protein</topology>
    </subcellularLocation>
</comment>
<feature type="transmembrane region" description="Helical" evidence="7">
    <location>
        <begin position="107"/>
        <end position="129"/>
    </location>
</feature>
<dbReference type="Pfam" id="PF19300">
    <property type="entry name" value="BPD_transp_1_N"/>
    <property type="match status" value="1"/>
</dbReference>
<dbReference type="OrthoDB" id="9806409at2"/>
<dbReference type="CDD" id="cd06261">
    <property type="entry name" value="TM_PBP2"/>
    <property type="match status" value="1"/>
</dbReference>
<evidence type="ECO:0000256" key="3">
    <source>
        <dbReference type="ARBA" id="ARBA00022475"/>
    </source>
</evidence>
<evidence type="ECO:0000313" key="10">
    <source>
        <dbReference type="Proteomes" id="UP000005561"/>
    </source>
</evidence>
<comment type="similarity">
    <text evidence="7">Belongs to the binding-protein-dependent transport system permease family.</text>
</comment>
<dbReference type="PANTHER" id="PTHR43163:SF6">
    <property type="entry name" value="DIPEPTIDE TRANSPORT SYSTEM PERMEASE PROTEIN DPPB-RELATED"/>
    <property type="match status" value="1"/>
</dbReference>
<evidence type="ECO:0000313" key="9">
    <source>
        <dbReference type="EMBL" id="EET62146.1"/>
    </source>
</evidence>
<evidence type="ECO:0000256" key="4">
    <source>
        <dbReference type="ARBA" id="ARBA00022692"/>
    </source>
</evidence>
<dbReference type="STRING" id="168384.SAMN05660368_01290"/>
<keyword evidence="4 7" id="KW-0812">Transmembrane</keyword>
<dbReference type="PANTHER" id="PTHR43163">
    <property type="entry name" value="DIPEPTIDE TRANSPORT SYSTEM PERMEASE PROTEIN DPPB-RELATED"/>
    <property type="match status" value="1"/>
</dbReference>
<feature type="transmembrane region" description="Helical" evidence="7">
    <location>
        <begin position="225"/>
        <end position="242"/>
    </location>
</feature>
<protein>
    <submittedName>
        <fullName evidence="9">ABC transporter, permease protein</fullName>
    </submittedName>
</protein>
<sequence length="316" mass="34451">MTLIKYLFKKILMLIPVLIGISIVAFALGVSSPGDPVDQVLNPTGDDTYTQEQYDAMAEKMGLDEPLPVQYLNWVKNLSRGDLGRSFFTQKSILEQLQKRIPLSMRLALYAMVLITVFGVGFGILMAMFKDSLLDHILGGICTVALSVPGFWIAIVLIYIFAEELKILPTSGLMTPAGYILPSVTLALPSIGVCARLTRSAILDEIGRQYVLVADAKGLKHRQTVFRHAFVNALIPVITYLGNHMAGILGGASIVETIFALPGIGSYAISAVQSKDYYVVQAYVLFSGSVYVLMTILIDLIYIAINPKIRAGEEVG</sequence>
<dbReference type="RefSeq" id="WP_006860607.1">
    <property type="nucleotide sequence ID" value="NZ_ACCL02000003.1"/>
</dbReference>
<gene>
    <name evidence="9" type="ORF">BRYFOR_05810</name>
</gene>
<feature type="domain" description="ABC transmembrane type-1" evidence="8">
    <location>
        <begin position="101"/>
        <end position="302"/>
    </location>
</feature>
<dbReference type="InterPro" id="IPR035906">
    <property type="entry name" value="MetI-like_sf"/>
</dbReference>
<proteinExistence type="inferred from homology"/>
<feature type="transmembrane region" description="Helical" evidence="7">
    <location>
        <begin position="282"/>
        <end position="305"/>
    </location>
</feature>